<accession>A4U4Q1</accession>
<protein>
    <submittedName>
        <fullName evidence="2">Uncharacterized protein</fullName>
    </submittedName>
</protein>
<proteinExistence type="predicted"/>
<gene>
    <name evidence="2" type="ORF">MGR_3926</name>
</gene>
<name>A4U4Q1_9PROT</name>
<evidence type="ECO:0000313" key="2">
    <source>
        <dbReference type="EMBL" id="CAM77858.1"/>
    </source>
</evidence>
<organism evidence="2">
    <name type="scientific">Magnetospirillum gryphiswaldense</name>
    <dbReference type="NCBI Taxonomy" id="55518"/>
    <lineage>
        <taxon>Bacteria</taxon>
        <taxon>Pseudomonadati</taxon>
        <taxon>Pseudomonadota</taxon>
        <taxon>Alphaproteobacteria</taxon>
        <taxon>Rhodospirillales</taxon>
        <taxon>Rhodospirillaceae</taxon>
        <taxon>Magnetospirillum</taxon>
    </lineage>
</organism>
<dbReference type="EMBL" id="CU459003">
    <property type="protein sequence ID" value="CAM77858.1"/>
    <property type="molecule type" value="Genomic_DNA"/>
</dbReference>
<reference evidence="2" key="1">
    <citation type="journal article" date="2007" name="J. Bacteriol.">
        <title>Comparative genome analysis of four magnetotactic bacteria reveals a complex set of group-specific genes implicated in magnetosome biomineralization and function.</title>
        <authorList>
            <person name="Richter M."/>
            <person name="Kube M."/>
            <person name="Bazylinski D.A."/>
            <person name="Lombardot T."/>
            <person name="Gloeckner F.O."/>
            <person name="Reinhardt R."/>
            <person name="Schueler D."/>
        </authorList>
    </citation>
    <scope>NUCLEOTIDE SEQUENCE</scope>
    <source>
        <strain evidence="2">MSR-1</strain>
    </source>
</reference>
<sequence length="166" mass="17194">MISGEGRDLANLMASAKMVEAQLKVADAVKSLMTIVSKIPGTPETLDAVLDVGGKIASDFSSIKADLKNETVVNRLQWAQSVADTSSKVVVNGKPVDIAEYTQEAQSTFANIQNNVMNGTTPGMGGAARDISLIQIPNGNPDDIGTSPIGAGNTHTPMPSIGGLPF</sequence>
<evidence type="ECO:0000256" key="1">
    <source>
        <dbReference type="SAM" id="MobiDB-lite"/>
    </source>
</evidence>
<dbReference type="AlphaFoldDB" id="A4U4Q1"/>
<feature type="region of interest" description="Disordered" evidence="1">
    <location>
        <begin position="147"/>
        <end position="166"/>
    </location>
</feature>